<sequence length="235" mass="26264">MSTRKWRGLTTSINNAVTSFKGVTVDVKHLPLRHSIDSLSFFAAQSTLPNMFRDDFDYLYNDIFGPSRGYGYFGGGLGDSVDRRHFASVSQRALRDYENAESTFLKHLASVDTSKGPVTEEIVKFHLVPDMRKKFNKMVKEHGCTATHRKLTREEQDRINKNRRSLMNFSSVMVTPGAQQAYLQKHPELRSATSTAAATSTTQPSAPLQNTINKKRGADEATLTTSVSTKKAKVI</sequence>
<evidence type="ECO:0000313" key="2">
    <source>
        <dbReference type="EMBL" id="SJL10051.1"/>
    </source>
</evidence>
<evidence type="ECO:0000256" key="1">
    <source>
        <dbReference type="SAM" id="MobiDB-lite"/>
    </source>
</evidence>
<dbReference type="AlphaFoldDB" id="A0A284RMV6"/>
<organism evidence="2 3">
    <name type="scientific">Armillaria ostoyae</name>
    <name type="common">Armillaria root rot fungus</name>
    <dbReference type="NCBI Taxonomy" id="47428"/>
    <lineage>
        <taxon>Eukaryota</taxon>
        <taxon>Fungi</taxon>
        <taxon>Dikarya</taxon>
        <taxon>Basidiomycota</taxon>
        <taxon>Agaricomycotina</taxon>
        <taxon>Agaricomycetes</taxon>
        <taxon>Agaricomycetidae</taxon>
        <taxon>Agaricales</taxon>
        <taxon>Marasmiineae</taxon>
        <taxon>Physalacriaceae</taxon>
        <taxon>Armillaria</taxon>
    </lineage>
</organism>
<dbReference type="Proteomes" id="UP000219338">
    <property type="component" value="Unassembled WGS sequence"/>
</dbReference>
<name>A0A284RMV6_ARMOS</name>
<dbReference type="OMA" id="CTATHRK"/>
<gene>
    <name evidence="2" type="ORF">ARMOST_13433</name>
</gene>
<dbReference type="EMBL" id="FUEG01000011">
    <property type="protein sequence ID" value="SJL10051.1"/>
    <property type="molecule type" value="Genomic_DNA"/>
</dbReference>
<feature type="compositionally biased region" description="Low complexity" evidence="1">
    <location>
        <begin position="191"/>
        <end position="207"/>
    </location>
</feature>
<dbReference type="OrthoDB" id="57709at2759"/>
<reference evidence="3" key="1">
    <citation type="journal article" date="2017" name="Nat. Ecol. Evol.">
        <title>Genome expansion and lineage-specific genetic innovations in the forest pathogenic fungi Armillaria.</title>
        <authorList>
            <person name="Sipos G."/>
            <person name="Prasanna A.N."/>
            <person name="Walter M.C."/>
            <person name="O'Connor E."/>
            <person name="Balint B."/>
            <person name="Krizsan K."/>
            <person name="Kiss B."/>
            <person name="Hess J."/>
            <person name="Varga T."/>
            <person name="Slot J."/>
            <person name="Riley R."/>
            <person name="Boka B."/>
            <person name="Rigling D."/>
            <person name="Barry K."/>
            <person name="Lee J."/>
            <person name="Mihaltcheva S."/>
            <person name="LaButti K."/>
            <person name="Lipzen A."/>
            <person name="Waldron R."/>
            <person name="Moloney N.M."/>
            <person name="Sperisen C."/>
            <person name="Kredics L."/>
            <person name="Vagvoelgyi C."/>
            <person name="Patrignani A."/>
            <person name="Fitzpatrick D."/>
            <person name="Nagy I."/>
            <person name="Doyle S."/>
            <person name="Anderson J.B."/>
            <person name="Grigoriev I.V."/>
            <person name="Gueldener U."/>
            <person name="Muensterkoetter M."/>
            <person name="Nagy L.G."/>
        </authorList>
    </citation>
    <scope>NUCLEOTIDE SEQUENCE [LARGE SCALE GENOMIC DNA]</scope>
    <source>
        <strain evidence="3">C18/9</strain>
    </source>
</reference>
<feature type="region of interest" description="Disordered" evidence="1">
    <location>
        <begin position="187"/>
        <end position="235"/>
    </location>
</feature>
<evidence type="ECO:0000313" key="3">
    <source>
        <dbReference type="Proteomes" id="UP000219338"/>
    </source>
</evidence>
<protein>
    <submittedName>
        <fullName evidence="2">Uncharacterized protein</fullName>
    </submittedName>
</protein>
<accession>A0A284RMV6</accession>
<proteinExistence type="predicted"/>
<keyword evidence="3" id="KW-1185">Reference proteome</keyword>